<name>A0A392S4U0_9FABA</name>
<dbReference type="EMBL" id="LXQA010316845">
    <property type="protein sequence ID" value="MCI43407.1"/>
    <property type="molecule type" value="Genomic_DNA"/>
</dbReference>
<evidence type="ECO:0000313" key="1">
    <source>
        <dbReference type="EMBL" id="MCI43407.1"/>
    </source>
</evidence>
<accession>A0A392S4U0</accession>
<reference evidence="1 2" key="1">
    <citation type="journal article" date="2018" name="Front. Plant Sci.">
        <title>Red Clover (Trifolium pratense) and Zigzag Clover (T. medium) - A Picture of Genomic Similarities and Differences.</title>
        <authorList>
            <person name="Dluhosova J."/>
            <person name="Istvanek J."/>
            <person name="Nedelnik J."/>
            <person name="Repkova J."/>
        </authorList>
    </citation>
    <scope>NUCLEOTIDE SEQUENCE [LARGE SCALE GENOMIC DNA]</scope>
    <source>
        <strain evidence="2">cv. 10/8</strain>
        <tissue evidence="1">Leaf</tissue>
    </source>
</reference>
<feature type="non-terminal residue" evidence="1">
    <location>
        <position position="25"/>
    </location>
</feature>
<dbReference type="Proteomes" id="UP000265520">
    <property type="component" value="Unassembled WGS sequence"/>
</dbReference>
<comment type="caution">
    <text evidence="1">The sequence shown here is derived from an EMBL/GenBank/DDBJ whole genome shotgun (WGS) entry which is preliminary data.</text>
</comment>
<keyword evidence="2" id="KW-1185">Reference proteome</keyword>
<proteinExistence type="predicted"/>
<dbReference type="AlphaFoldDB" id="A0A392S4U0"/>
<sequence length="25" mass="3100">MMMNSNKKSFADEFSWWRGVEMCRK</sequence>
<evidence type="ECO:0000313" key="2">
    <source>
        <dbReference type="Proteomes" id="UP000265520"/>
    </source>
</evidence>
<protein>
    <submittedName>
        <fullName evidence="1">Uncharacterized protein</fullName>
    </submittedName>
</protein>
<organism evidence="1 2">
    <name type="scientific">Trifolium medium</name>
    <dbReference type="NCBI Taxonomy" id="97028"/>
    <lineage>
        <taxon>Eukaryota</taxon>
        <taxon>Viridiplantae</taxon>
        <taxon>Streptophyta</taxon>
        <taxon>Embryophyta</taxon>
        <taxon>Tracheophyta</taxon>
        <taxon>Spermatophyta</taxon>
        <taxon>Magnoliopsida</taxon>
        <taxon>eudicotyledons</taxon>
        <taxon>Gunneridae</taxon>
        <taxon>Pentapetalae</taxon>
        <taxon>rosids</taxon>
        <taxon>fabids</taxon>
        <taxon>Fabales</taxon>
        <taxon>Fabaceae</taxon>
        <taxon>Papilionoideae</taxon>
        <taxon>50 kb inversion clade</taxon>
        <taxon>NPAAA clade</taxon>
        <taxon>Hologalegina</taxon>
        <taxon>IRL clade</taxon>
        <taxon>Trifolieae</taxon>
        <taxon>Trifolium</taxon>
    </lineage>
</organism>